<dbReference type="EMBL" id="BCMF01000001">
    <property type="protein sequence ID" value="GAW98120.1"/>
    <property type="molecule type" value="Genomic_DNA"/>
</dbReference>
<dbReference type="InterPro" id="IPR000524">
    <property type="entry name" value="Tscrpt_reg_HTH_GntR"/>
</dbReference>
<protein>
    <submittedName>
        <fullName evidence="5">GntR family transcriptional regulator</fullName>
    </submittedName>
</protein>
<dbReference type="OrthoDB" id="362473at2"/>
<evidence type="ECO:0000256" key="2">
    <source>
        <dbReference type="ARBA" id="ARBA00023125"/>
    </source>
</evidence>
<evidence type="ECO:0000313" key="6">
    <source>
        <dbReference type="Proteomes" id="UP000198374"/>
    </source>
</evidence>
<dbReference type="AlphaFoldDB" id="A0A1Z5I991"/>
<dbReference type="Pfam" id="PF00392">
    <property type="entry name" value="GntR"/>
    <property type="match status" value="1"/>
</dbReference>
<accession>A0A1Z5I991</accession>
<feature type="domain" description="HTH gntR-type" evidence="4">
    <location>
        <begin position="7"/>
        <end position="75"/>
    </location>
</feature>
<evidence type="ECO:0000313" key="5">
    <source>
        <dbReference type="EMBL" id="GAW98120.1"/>
    </source>
</evidence>
<proteinExistence type="predicted"/>
<dbReference type="RefSeq" id="WP_089107964.1">
    <property type="nucleotide sequence ID" value="NZ_BCMF01000001.1"/>
</dbReference>
<dbReference type="GO" id="GO:0003677">
    <property type="term" value="F:DNA binding"/>
    <property type="evidence" value="ECO:0007669"/>
    <property type="project" value="UniProtKB-KW"/>
</dbReference>
<dbReference type="CDD" id="cd07377">
    <property type="entry name" value="WHTH_GntR"/>
    <property type="match status" value="1"/>
</dbReference>
<dbReference type="PANTHER" id="PTHR38445:SF9">
    <property type="entry name" value="HTH-TYPE TRANSCRIPTIONAL REPRESSOR YTRA"/>
    <property type="match status" value="1"/>
</dbReference>
<evidence type="ECO:0000256" key="3">
    <source>
        <dbReference type="ARBA" id="ARBA00023163"/>
    </source>
</evidence>
<dbReference type="SMART" id="SM00345">
    <property type="entry name" value="HTH_GNTR"/>
    <property type="match status" value="1"/>
</dbReference>
<dbReference type="InterPro" id="IPR036390">
    <property type="entry name" value="WH_DNA-bd_sf"/>
</dbReference>
<keyword evidence="6" id="KW-1185">Reference proteome</keyword>
<comment type="caution">
    <text evidence="5">The sequence shown here is derived from an EMBL/GenBank/DDBJ whole genome shotgun (WGS) entry which is preliminary data.</text>
</comment>
<dbReference type="Gene3D" id="1.10.10.10">
    <property type="entry name" value="Winged helix-like DNA-binding domain superfamily/Winged helix DNA-binding domain"/>
    <property type="match status" value="1"/>
</dbReference>
<gene>
    <name evidence="5" type="ORF">IWT30_00063</name>
</gene>
<dbReference type="InterPro" id="IPR036388">
    <property type="entry name" value="WH-like_DNA-bd_sf"/>
</dbReference>
<evidence type="ECO:0000256" key="1">
    <source>
        <dbReference type="ARBA" id="ARBA00023015"/>
    </source>
</evidence>
<keyword evidence="3" id="KW-0804">Transcription</keyword>
<sequence>MEFDDKVPIYYQIKTVIYDRIIAGELAPGDKLPAVRQLAVSLTVNVNTVQRALREMIAEGVVISQRGRGNFVTDDPQIIERLRERLITQYLKQLYDQLHRLRISDEQMIDELTAYIEGQGDSNDNNAKN</sequence>
<dbReference type="GO" id="GO:0003700">
    <property type="term" value="F:DNA-binding transcription factor activity"/>
    <property type="evidence" value="ECO:0007669"/>
    <property type="project" value="InterPro"/>
</dbReference>
<dbReference type="PROSITE" id="PS50949">
    <property type="entry name" value="HTH_GNTR"/>
    <property type="match status" value="1"/>
</dbReference>
<name>A0A1Z5I991_9LACO</name>
<keyword evidence="2" id="KW-0238">DNA-binding</keyword>
<reference evidence="5 6" key="1">
    <citation type="submission" date="2015-11" db="EMBL/GenBank/DDBJ databases">
        <title>Draft genome sequences of new species of the genus Lactobacillus isolated from orchardgrass silage.</title>
        <authorList>
            <person name="Tohno M."/>
            <person name="Tanizawa Y."/>
            <person name="Arita M."/>
        </authorList>
    </citation>
    <scope>NUCLEOTIDE SEQUENCE [LARGE SCALE GENOMIC DNA]</scope>
    <source>
        <strain evidence="5 6">IWT30</strain>
    </source>
</reference>
<dbReference type="SUPFAM" id="SSF46785">
    <property type="entry name" value="Winged helix' DNA-binding domain"/>
    <property type="match status" value="1"/>
</dbReference>
<evidence type="ECO:0000259" key="4">
    <source>
        <dbReference type="PROSITE" id="PS50949"/>
    </source>
</evidence>
<dbReference type="Proteomes" id="UP000198374">
    <property type="component" value="Unassembled WGS sequence"/>
</dbReference>
<dbReference type="PANTHER" id="PTHR38445">
    <property type="entry name" value="HTH-TYPE TRANSCRIPTIONAL REPRESSOR YTRA"/>
    <property type="match status" value="1"/>
</dbReference>
<organism evidence="5 6">
    <name type="scientific">Secundilactobacillus mixtipabuli</name>
    <dbReference type="NCBI Taxonomy" id="1435342"/>
    <lineage>
        <taxon>Bacteria</taxon>
        <taxon>Bacillati</taxon>
        <taxon>Bacillota</taxon>
        <taxon>Bacilli</taxon>
        <taxon>Lactobacillales</taxon>
        <taxon>Lactobacillaceae</taxon>
        <taxon>Secundilactobacillus</taxon>
    </lineage>
</organism>
<keyword evidence="1" id="KW-0805">Transcription regulation</keyword>